<evidence type="ECO:0000313" key="2">
    <source>
        <dbReference type="EMBL" id="JAD84502.1"/>
    </source>
</evidence>
<feature type="region of interest" description="Disordered" evidence="1">
    <location>
        <begin position="1"/>
        <end position="190"/>
    </location>
</feature>
<feature type="compositionally biased region" description="Basic and acidic residues" evidence="1">
    <location>
        <begin position="112"/>
        <end position="121"/>
    </location>
</feature>
<feature type="compositionally biased region" description="Pro residues" evidence="1">
    <location>
        <begin position="70"/>
        <end position="79"/>
    </location>
</feature>
<reference evidence="2" key="2">
    <citation type="journal article" date="2015" name="Data Brief">
        <title>Shoot transcriptome of the giant reed, Arundo donax.</title>
        <authorList>
            <person name="Barrero R.A."/>
            <person name="Guerrero F.D."/>
            <person name="Moolhuijzen P."/>
            <person name="Goolsby J.A."/>
            <person name="Tidwell J."/>
            <person name="Bellgard S.E."/>
            <person name="Bellgard M.I."/>
        </authorList>
    </citation>
    <scope>NUCLEOTIDE SEQUENCE</scope>
    <source>
        <tissue evidence="2">Shoot tissue taken approximately 20 cm above the soil surface</tissue>
    </source>
</reference>
<dbReference type="EMBL" id="GBRH01213393">
    <property type="protein sequence ID" value="JAD84502.1"/>
    <property type="molecule type" value="Transcribed_RNA"/>
</dbReference>
<feature type="compositionally biased region" description="Low complexity" evidence="1">
    <location>
        <begin position="1"/>
        <end position="13"/>
    </location>
</feature>
<evidence type="ECO:0000256" key="1">
    <source>
        <dbReference type="SAM" id="MobiDB-lite"/>
    </source>
</evidence>
<name>A0A0A9DL70_ARUDO</name>
<reference evidence="2" key="1">
    <citation type="submission" date="2014-09" db="EMBL/GenBank/DDBJ databases">
        <authorList>
            <person name="Magalhaes I.L.F."/>
            <person name="Oliveira U."/>
            <person name="Santos F.R."/>
            <person name="Vidigal T.H.D.A."/>
            <person name="Brescovit A.D."/>
            <person name="Santos A.J."/>
        </authorList>
    </citation>
    <scope>NUCLEOTIDE SEQUENCE</scope>
    <source>
        <tissue evidence="2">Shoot tissue taken approximately 20 cm above the soil surface</tissue>
    </source>
</reference>
<dbReference type="AlphaFoldDB" id="A0A0A9DL70"/>
<feature type="compositionally biased region" description="Gly residues" evidence="1">
    <location>
        <begin position="136"/>
        <end position="146"/>
    </location>
</feature>
<protein>
    <submittedName>
        <fullName evidence="2">Uncharacterized protein</fullName>
    </submittedName>
</protein>
<feature type="compositionally biased region" description="Gly residues" evidence="1">
    <location>
        <begin position="161"/>
        <end position="173"/>
    </location>
</feature>
<feature type="compositionally biased region" description="Gly residues" evidence="1">
    <location>
        <begin position="93"/>
        <end position="111"/>
    </location>
</feature>
<accession>A0A0A9DL70</accession>
<proteinExistence type="predicted"/>
<organism evidence="2">
    <name type="scientific">Arundo donax</name>
    <name type="common">Giant reed</name>
    <name type="synonym">Donax arundinaceus</name>
    <dbReference type="NCBI Taxonomy" id="35708"/>
    <lineage>
        <taxon>Eukaryota</taxon>
        <taxon>Viridiplantae</taxon>
        <taxon>Streptophyta</taxon>
        <taxon>Embryophyta</taxon>
        <taxon>Tracheophyta</taxon>
        <taxon>Spermatophyta</taxon>
        <taxon>Magnoliopsida</taxon>
        <taxon>Liliopsida</taxon>
        <taxon>Poales</taxon>
        <taxon>Poaceae</taxon>
        <taxon>PACMAD clade</taxon>
        <taxon>Arundinoideae</taxon>
        <taxon>Arundineae</taxon>
        <taxon>Arundo</taxon>
    </lineage>
</organism>
<sequence>MTCTSSAGASSRASSRDRFPSRARRRGSATGAPMQPTHLRPSGMEPIARSTQAAQYRVPQARHSSRSPRIPTPMRPPLPHLAHARRLPPPWAGAGGGGWGEEGGGGEPGARGGEEEAKEVRVGVGVGPVSGEEGGEAGAPRGGGGARAERRRREMRRRWRGSGGTGLSEGGAEGPWPTGAAGRGRSMEKE</sequence>